<evidence type="ECO:0000313" key="3">
    <source>
        <dbReference type="Proteomes" id="UP001328733"/>
    </source>
</evidence>
<keyword evidence="1" id="KW-0812">Transmembrane</keyword>
<feature type="transmembrane region" description="Helical" evidence="1">
    <location>
        <begin position="275"/>
        <end position="293"/>
    </location>
</feature>
<feature type="transmembrane region" description="Helical" evidence="1">
    <location>
        <begin position="156"/>
        <end position="173"/>
    </location>
</feature>
<feature type="transmembrane region" description="Helical" evidence="1">
    <location>
        <begin position="97"/>
        <end position="115"/>
    </location>
</feature>
<feature type="transmembrane region" description="Helical" evidence="1">
    <location>
        <begin position="185"/>
        <end position="212"/>
    </location>
</feature>
<gene>
    <name evidence="2" type="ORF">V0288_02260</name>
</gene>
<dbReference type="AlphaFoldDB" id="A0AAW9QDU6"/>
<proteinExistence type="predicted"/>
<organism evidence="2 3">
    <name type="scientific">Pannus brasiliensis CCIBt3594</name>
    <dbReference type="NCBI Taxonomy" id="1427578"/>
    <lineage>
        <taxon>Bacteria</taxon>
        <taxon>Bacillati</taxon>
        <taxon>Cyanobacteriota</taxon>
        <taxon>Cyanophyceae</taxon>
        <taxon>Oscillatoriophycideae</taxon>
        <taxon>Chroococcales</taxon>
        <taxon>Microcystaceae</taxon>
        <taxon>Pannus</taxon>
    </lineage>
</organism>
<feature type="transmembrane region" description="Helical" evidence="1">
    <location>
        <begin position="127"/>
        <end position="144"/>
    </location>
</feature>
<feature type="transmembrane region" description="Helical" evidence="1">
    <location>
        <begin position="359"/>
        <end position="386"/>
    </location>
</feature>
<comment type="caution">
    <text evidence="2">The sequence shown here is derived from an EMBL/GenBank/DDBJ whole genome shotgun (WGS) entry which is preliminary data.</text>
</comment>
<feature type="transmembrane region" description="Helical" evidence="1">
    <location>
        <begin position="325"/>
        <end position="347"/>
    </location>
</feature>
<feature type="transmembrane region" description="Helical" evidence="1">
    <location>
        <begin position="300"/>
        <end position="319"/>
    </location>
</feature>
<evidence type="ECO:0008006" key="4">
    <source>
        <dbReference type="Google" id="ProtNLM"/>
    </source>
</evidence>
<keyword evidence="3" id="KW-1185">Reference proteome</keyword>
<keyword evidence="1" id="KW-0472">Membrane</keyword>
<evidence type="ECO:0000256" key="1">
    <source>
        <dbReference type="SAM" id="Phobius"/>
    </source>
</evidence>
<dbReference type="Proteomes" id="UP001328733">
    <property type="component" value="Unassembled WGS sequence"/>
</dbReference>
<accession>A0AAW9QDU6</accession>
<name>A0AAW9QDU6_9CHRO</name>
<sequence length="498" mass="57255">MKTLSIRSINSEVFFRLLFVALLFVAALITISQIISNYYNYGAESINFVSLSRLSRSQVYVSDITELPLLISSYSPMLFGLLYPLLKIFGLQTIPEVVSLGRIFILFLFLLFLAIENFFFKKYFPKYYNLGIFLFSSLWFFVLFPGDILSLKPDFLAFLFEFLAFAYFYRAYFELPKKPIDFYLSPIFAGFAVAAKLNTLGVFFGIVTFLIAVRKFKGALLYSLVTTATVLCFFLIFSWQLGERFITGVLVSTKTIPPLGIDLVNQIVSLPQKVFYPYVLFYLLVAIGLWILFKDNVQKSLLFGSCLGASFLLATMGQVKVGAFLNYYFGFFTLALIPVSIAIKYLFQAERSSFLIRPLQIVLAFYILFNILQALLFPGAVFLNFLKNYPYEEARAYIQENYPDGYVYTAESDHPAPLHFLDRTLLGPWAETQLNIVPAFHHYIPVIREKLSRYRFSVAVKLGSGCENWRPSGIFFEETKHLEHLQKKIKKICIFSDR</sequence>
<protein>
    <recommendedName>
        <fullName evidence="4">Glycosyltransferase RgtA/B/C/D-like domain-containing protein</fullName>
    </recommendedName>
</protein>
<keyword evidence="1" id="KW-1133">Transmembrane helix</keyword>
<dbReference type="EMBL" id="JBAFSM010000003">
    <property type="protein sequence ID" value="MEG3435930.1"/>
    <property type="molecule type" value="Genomic_DNA"/>
</dbReference>
<evidence type="ECO:0000313" key="2">
    <source>
        <dbReference type="EMBL" id="MEG3435930.1"/>
    </source>
</evidence>
<feature type="transmembrane region" description="Helical" evidence="1">
    <location>
        <begin position="219"/>
        <end position="241"/>
    </location>
</feature>
<feature type="transmembrane region" description="Helical" evidence="1">
    <location>
        <begin position="12"/>
        <end position="35"/>
    </location>
</feature>
<feature type="transmembrane region" description="Helical" evidence="1">
    <location>
        <begin position="67"/>
        <end position="85"/>
    </location>
</feature>
<reference evidence="2 3" key="1">
    <citation type="submission" date="2024-01" db="EMBL/GenBank/DDBJ databases">
        <title>Genomic insights into the taxonomy and metabolism of the cyanobacterium Pannus brasiliensis CCIBt3594.</title>
        <authorList>
            <person name="Machado M."/>
            <person name="Botero N.B."/>
            <person name="Andreote A.P.D."/>
            <person name="Feitosa A.M.T."/>
            <person name="Popin R."/>
            <person name="Sivonen K."/>
            <person name="Fiore M.F."/>
        </authorList>
    </citation>
    <scope>NUCLEOTIDE SEQUENCE [LARGE SCALE GENOMIC DNA]</scope>
    <source>
        <strain evidence="2 3">CCIBt3594</strain>
    </source>
</reference>